<organism evidence="1">
    <name type="scientific">Arion vulgaris</name>
    <dbReference type="NCBI Taxonomy" id="1028688"/>
    <lineage>
        <taxon>Eukaryota</taxon>
        <taxon>Metazoa</taxon>
        <taxon>Spiralia</taxon>
        <taxon>Lophotrochozoa</taxon>
        <taxon>Mollusca</taxon>
        <taxon>Gastropoda</taxon>
        <taxon>Heterobranchia</taxon>
        <taxon>Euthyneura</taxon>
        <taxon>Panpulmonata</taxon>
        <taxon>Eupulmonata</taxon>
        <taxon>Stylommatophora</taxon>
        <taxon>Helicina</taxon>
        <taxon>Arionoidea</taxon>
        <taxon>Arionidae</taxon>
        <taxon>Arion</taxon>
    </lineage>
</organism>
<sequence length="71" mass="7959">MIKHRIRTTMGADIGMDCNPGSSVMNEKADAREVTVIYLLYFDFTLCNLPSVKTAPDDDEHVALMLAFVHE</sequence>
<evidence type="ECO:0000313" key="1">
    <source>
        <dbReference type="EMBL" id="CEK96693.1"/>
    </source>
</evidence>
<gene>
    <name evidence="1" type="primary">ORF213088</name>
</gene>
<name>A0A0B7BUL1_9EUPU</name>
<dbReference type="EMBL" id="HACG01049828">
    <property type="protein sequence ID" value="CEK96693.1"/>
    <property type="molecule type" value="Transcribed_RNA"/>
</dbReference>
<dbReference type="AlphaFoldDB" id="A0A0B7BUL1"/>
<reference evidence="1" key="1">
    <citation type="submission" date="2014-12" db="EMBL/GenBank/DDBJ databases">
        <title>Insight into the proteome of Arion vulgaris.</title>
        <authorList>
            <person name="Aradska J."/>
            <person name="Bulat T."/>
            <person name="Smidak R."/>
            <person name="Sarate P."/>
            <person name="Gangsoo J."/>
            <person name="Sialana F."/>
            <person name="Bilban M."/>
            <person name="Lubec G."/>
        </authorList>
    </citation>
    <scope>NUCLEOTIDE SEQUENCE</scope>
    <source>
        <tissue evidence="1">Skin</tissue>
    </source>
</reference>
<accession>A0A0B7BUL1</accession>
<protein>
    <submittedName>
        <fullName evidence="1">Uncharacterized protein</fullName>
    </submittedName>
</protein>
<proteinExistence type="predicted"/>